<reference evidence="2 3" key="1">
    <citation type="submission" date="2016-11" db="EMBL/GenBank/DDBJ databases">
        <authorList>
            <person name="Jaros S."/>
            <person name="Januszkiewicz K."/>
            <person name="Wedrychowicz H."/>
        </authorList>
    </citation>
    <scope>NUCLEOTIDE SEQUENCE [LARGE SCALE GENOMIC DNA]</scope>
    <source>
        <strain evidence="2 3">DSM 43832</strain>
    </source>
</reference>
<evidence type="ECO:0000256" key="1">
    <source>
        <dbReference type="SAM" id="MobiDB-lite"/>
    </source>
</evidence>
<gene>
    <name evidence="2" type="ORF">SAMN05443637_12066</name>
</gene>
<name>A0A1M6YJN2_PSETH</name>
<feature type="compositionally biased region" description="Low complexity" evidence="1">
    <location>
        <begin position="9"/>
        <end position="25"/>
    </location>
</feature>
<protein>
    <submittedName>
        <fullName evidence="2">Uncharacterized protein</fullName>
    </submittedName>
</protein>
<dbReference type="STRING" id="1848.SAMN05443637_12066"/>
<evidence type="ECO:0000313" key="2">
    <source>
        <dbReference type="EMBL" id="SHL18531.1"/>
    </source>
</evidence>
<accession>A0A1M6YJN2</accession>
<dbReference type="EMBL" id="FRAP01000020">
    <property type="protein sequence ID" value="SHL18531.1"/>
    <property type="molecule type" value="Genomic_DNA"/>
</dbReference>
<evidence type="ECO:0000313" key="3">
    <source>
        <dbReference type="Proteomes" id="UP000184363"/>
    </source>
</evidence>
<feature type="region of interest" description="Disordered" evidence="1">
    <location>
        <begin position="1"/>
        <end position="48"/>
    </location>
</feature>
<sequence>MPGMPRGENSSANSTHTTMTHSTASGETQRWWPRSVHSPAANARPRRIRSRIGIPYPTCSAITAIEALAG</sequence>
<organism evidence="2 3">
    <name type="scientific">Pseudonocardia thermophila</name>
    <dbReference type="NCBI Taxonomy" id="1848"/>
    <lineage>
        <taxon>Bacteria</taxon>
        <taxon>Bacillati</taxon>
        <taxon>Actinomycetota</taxon>
        <taxon>Actinomycetes</taxon>
        <taxon>Pseudonocardiales</taxon>
        <taxon>Pseudonocardiaceae</taxon>
        <taxon>Pseudonocardia</taxon>
    </lineage>
</organism>
<proteinExistence type="predicted"/>
<dbReference type="Proteomes" id="UP000184363">
    <property type="component" value="Unassembled WGS sequence"/>
</dbReference>
<keyword evidence="3" id="KW-1185">Reference proteome</keyword>
<dbReference type="AlphaFoldDB" id="A0A1M6YJN2"/>